<dbReference type="EMBL" id="CP144745">
    <property type="protein sequence ID" value="WVZ51671.1"/>
    <property type="molecule type" value="Genomic_DNA"/>
</dbReference>
<evidence type="ECO:0000313" key="1">
    <source>
        <dbReference type="EMBL" id="WVZ51671.1"/>
    </source>
</evidence>
<evidence type="ECO:0008006" key="3">
    <source>
        <dbReference type="Google" id="ProtNLM"/>
    </source>
</evidence>
<accession>A0AAQ3PKG1</accession>
<dbReference type="Proteomes" id="UP001341281">
    <property type="component" value="Chromosome 01"/>
</dbReference>
<proteinExistence type="predicted"/>
<protein>
    <recommendedName>
        <fullName evidence="3">GAG-pre-integrase domain-containing protein</fullName>
    </recommendedName>
</protein>
<reference evidence="1 2" key="1">
    <citation type="submission" date="2024-02" db="EMBL/GenBank/DDBJ databases">
        <title>High-quality chromosome-scale genome assembly of Pensacola bahiagrass (Paspalum notatum Flugge var. saurae).</title>
        <authorList>
            <person name="Vega J.M."/>
            <person name="Podio M."/>
            <person name="Orjuela J."/>
            <person name="Siena L.A."/>
            <person name="Pessino S.C."/>
            <person name="Combes M.C."/>
            <person name="Mariac C."/>
            <person name="Albertini E."/>
            <person name="Pupilli F."/>
            <person name="Ortiz J.P.A."/>
            <person name="Leblanc O."/>
        </authorList>
    </citation>
    <scope>NUCLEOTIDE SEQUENCE [LARGE SCALE GENOMIC DNA]</scope>
    <source>
        <strain evidence="1">R1</strain>
        <tissue evidence="1">Leaf</tissue>
    </source>
</reference>
<organism evidence="1 2">
    <name type="scientific">Paspalum notatum var. saurae</name>
    <dbReference type="NCBI Taxonomy" id="547442"/>
    <lineage>
        <taxon>Eukaryota</taxon>
        <taxon>Viridiplantae</taxon>
        <taxon>Streptophyta</taxon>
        <taxon>Embryophyta</taxon>
        <taxon>Tracheophyta</taxon>
        <taxon>Spermatophyta</taxon>
        <taxon>Magnoliopsida</taxon>
        <taxon>Liliopsida</taxon>
        <taxon>Poales</taxon>
        <taxon>Poaceae</taxon>
        <taxon>PACMAD clade</taxon>
        <taxon>Panicoideae</taxon>
        <taxon>Andropogonodae</taxon>
        <taxon>Paspaleae</taxon>
        <taxon>Paspalinae</taxon>
        <taxon>Paspalum</taxon>
    </lineage>
</organism>
<name>A0AAQ3PKG1_PASNO</name>
<dbReference type="AlphaFoldDB" id="A0AAQ3PKG1"/>
<gene>
    <name evidence="1" type="ORF">U9M48_002787</name>
</gene>
<sequence length="68" mass="7734">MTTLRKMAREGLVRGLPDVEPVNWLCEVCLAGKQKRSPFSRSAQYNHTQRVLELVHSDLCDPMSPSHL</sequence>
<evidence type="ECO:0000313" key="2">
    <source>
        <dbReference type="Proteomes" id="UP001341281"/>
    </source>
</evidence>
<keyword evidence="2" id="KW-1185">Reference proteome</keyword>